<evidence type="ECO:0000256" key="1">
    <source>
        <dbReference type="ARBA" id="ARBA00006432"/>
    </source>
</evidence>
<dbReference type="Pfam" id="PF00501">
    <property type="entry name" value="AMP-binding"/>
    <property type="match status" value="1"/>
</dbReference>
<evidence type="ECO:0000259" key="6">
    <source>
        <dbReference type="Pfam" id="PF00501"/>
    </source>
</evidence>
<comment type="similarity">
    <text evidence="1">Belongs to the ATP-dependent AMP-binding enzyme family.</text>
</comment>
<dbReference type="InterPro" id="IPR042099">
    <property type="entry name" value="ANL_N_sf"/>
</dbReference>
<protein>
    <recommendedName>
        <fullName evidence="5">Acyl-CoA synthetase</fullName>
    </recommendedName>
</protein>
<dbReference type="PROSITE" id="PS00455">
    <property type="entry name" value="AMP_BINDING"/>
    <property type="match status" value="1"/>
</dbReference>
<dbReference type="SUPFAM" id="SSF56801">
    <property type="entry name" value="Acetyl-CoA synthetase-like"/>
    <property type="match status" value="1"/>
</dbReference>
<accession>A0A8I0ESP8</accession>
<reference evidence="7" key="1">
    <citation type="submission" date="2020-09" db="EMBL/GenBank/DDBJ databases">
        <title>Novel species in genus Aeromicrobium.</title>
        <authorList>
            <person name="Zhang G."/>
        </authorList>
    </citation>
    <scope>NUCLEOTIDE SEQUENCE</scope>
    <source>
        <strain evidence="7">Zg-636</strain>
    </source>
</reference>
<gene>
    <name evidence="7" type="ORF">IBG24_03940</name>
</gene>
<dbReference type="PANTHER" id="PTHR43272:SF32">
    <property type="entry name" value="AMP-DEPENDENT SYNTHETASE_LIGASE DOMAIN-CONTAINING PROTEIN"/>
    <property type="match status" value="1"/>
</dbReference>
<dbReference type="EMBL" id="JACTVM010000001">
    <property type="protein sequence ID" value="MBC9225465.1"/>
    <property type="molecule type" value="Genomic_DNA"/>
</dbReference>
<evidence type="ECO:0000256" key="3">
    <source>
        <dbReference type="ARBA" id="ARBA00022832"/>
    </source>
</evidence>
<evidence type="ECO:0000313" key="7">
    <source>
        <dbReference type="EMBL" id="MBC9225465.1"/>
    </source>
</evidence>
<comment type="caution">
    <text evidence="7">The sequence shown here is derived from an EMBL/GenBank/DDBJ whole genome shotgun (WGS) entry which is preliminary data.</text>
</comment>
<name>A0A8I0ESP8_9ACTN</name>
<dbReference type="Pfam" id="PF23562">
    <property type="entry name" value="AMP-binding_C_3"/>
    <property type="match status" value="1"/>
</dbReference>
<evidence type="ECO:0000256" key="2">
    <source>
        <dbReference type="ARBA" id="ARBA00022598"/>
    </source>
</evidence>
<dbReference type="PANTHER" id="PTHR43272">
    <property type="entry name" value="LONG-CHAIN-FATTY-ACID--COA LIGASE"/>
    <property type="match status" value="1"/>
</dbReference>
<dbReference type="CDD" id="cd05907">
    <property type="entry name" value="VL_LC_FACS_like"/>
    <property type="match status" value="1"/>
</dbReference>
<dbReference type="AlphaFoldDB" id="A0A8I0ESP8"/>
<proteinExistence type="inferred from homology"/>
<dbReference type="Gene3D" id="3.40.50.12780">
    <property type="entry name" value="N-terminal domain of ligase-like"/>
    <property type="match status" value="1"/>
</dbReference>
<sequence length="581" mass="63552">MSTQNSPAVTVDDWGTLSQDILDRLEADRDKVALRRVVDGDWVDVTLAQFHAEVTAAAKGLLADGVGHRDRVAILAKTRYEWTVLDYANWWIGAVTVPIYETSSASQIAWILADSGATHIFYENEEHRLRIEEARPETPELRSIRPLGDVLTSLAAEGADVDDDTVEKRRAAVSPDDFATLIYTSGTTGRPKGCELTHANFRAELFGAKVRLEEMFAAEGASTLLFLPLAHVFARIIQVGAIRYGSVLGHTADIANLVDHLGQFRPTFILAVPRVFEKVFNSASTKAYAEGKGRIFDAAVRTAIAYSRATESGRPSLALKSKHALYSKLVYSKLRNALGGRAEFAISGGAPLGDRLGHFYRGIGVNVLEGYGLTETTAALTVNHPGAQRIGTVGPPLPGVEVRIAEDGELQFRGPQVFVGYWNAETATRNVLSQDGWFSTGDLGEVTEDGFVKITGRKKELIVTAGGKNVSPAILEDRVRSHSLVSQCLVVGEGKPFVAALVTIDREAWEGDLDDPALLEQVQKAVDDANSQVSRAEAIRKFAIIEEDWTEENGYLTPSFKVKRHMVVRDLHDRIEALYVR</sequence>
<organism evidence="7 8">
    <name type="scientific">Aeromicrobium senzhongii</name>
    <dbReference type="NCBI Taxonomy" id="2663859"/>
    <lineage>
        <taxon>Bacteria</taxon>
        <taxon>Bacillati</taxon>
        <taxon>Actinomycetota</taxon>
        <taxon>Actinomycetes</taxon>
        <taxon>Propionibacteriales</taxon>
        <taxon>Nocardioidaceae</taxon>
        <taxon>Aeromicrobium</taxon>
    </lineage>
</organism>
<keyword evidence="4" id="KW-0443">Lipid metabolism</keyword>
<dbReference type="GO" id="GO:0016020">
    <property type="term" value="C:membrane"/>
    <property type="evidence" value="ECO:0007669"/>
    <property type="project" value="TreeGrafter"/>
</dbReference>
<feature type="domain" description="AMP-dependent synthetase/ligase" evidence="6">
    <location>
        <begin position="27"/>
        <end position="422"/>
    </location>
</feature>
<dbReference type="InterPro" id="IPR020845">
    <property type="entry name" value="AMP-binding_CS"/>
</dbReference>
<evidence type="ECO:0000256" key="5">
    <source>
        <dbReference type="ARBA" id="ARBA00032875"/>
    </source>
</evidence>
<keyword evidence="2 7" id="KW-0436">Ligase</keyword>
<dbReference type="Proteomes" id="UP000620591">
    <property type="component" value="Unassembled WGS sequence"/>
</dbReference>
<evidence type="ECO:0000256" key="4">
    <source>
        <dbReference type="ARBA" id="ARBA00023098"/>
    </source>
</evidence>
<dbReference type="InterPro" id="IPR000873">
    <property type="entry name" value="AMP-dep_synth/lig_dom"/>
</dbReference>
<dbReference type="RefSeq" id="WP_187768663.1">
    <property type="nucleotide sequence ID" value="NZ_JACTVM010000001.1"/>
</dbReference>
<evidence type="ECO:0000313" key="8">
    <source>
        <dbReference type="Proteomes" id="UP000620591"/>
    </source>
</evidence>
<dbReference type="GO" id="GO:0004467">
    <property type="term" value="F:long-chain fatty acid-CoA ligase activity"/>
    <property type="evidence" value="ECO:0007669"/>
    <property type="project" value="TreeGrafter"/>
</dbReference>
<keyword evidence="3" id="KW-0276">Fatty acid metabolism</keyword>